<feature type="transmembrane region" description="Helical" evidence="5">
    <location>
        <begin position="12"/>
        <end position="30"/>
    </location>
</feature>
<dbReference type="Pfam" id="PF00916">
    <property type="entry name" value="Sulfate_transp"/>
    <property type="match status" value="1"/>
</dbReference>
<feature type="transmembrane region" description="Helical" evidence="5">
    <location>
        <begin position="36"/>
        <end position="53"/>
    </location>
</feature>
<organism evidence="7">
    <name type="scientific">marine metagenome</name>
    <dbReference type="NCBI Taxonomy" id="408172"/>
    <lineage>
        <taxon>unclassified sequences</taxon>
        <taxon>metagenomes</taxon>
        <taxon>ecological metagenomes</taxon>
    </lineage>
</organism>
<keyword evidence="2 5" id="KW-0812">Transmembrane</keyword>
<evidence type="ECO:0000256" key="5">
    <source>
        <dbReference type="SAM" id="Phobius"/>
    </source>
</evidence>
<keyword evidence="3 5" id="KW-1133">Transmembrane helix</keyword>
<evidence type="ECO:0000256" key="1">
    <source>
        <dbReference type="ARBA" id="ARBA00004141"/>
    </source>
</evidence>
<feature type="transmembrane region" description="Helical" evidence="5">
    <location>
        <begin position="305"/>
        <end position="323"/>
    </location>
</feature>
<evidence type="ECO:0000256" key="4">
    <source>
        <dbReference type="ARBA" id="ARBA00023136"/>
    </source>
</evidence>
<dbReference type="EMBL" id="UINC01030296">
    <property type="protein sequence ID" value="SVB14452.1"/>
    <property type="molecule type" value="Genomic_DNA"/>
</dbReference>
<dbReference type="AlphaFoldDB" id="A0A382BMB9"/>
<dbReference type="InterPro" id="IPR001902">
    <property type="entry name" value="SLC26A/SulP_fam"/>
</dbReference>
<feature type="transmembrane region" description="Helical" evidence="5">
    <location>
        <begin position="227"/>
        <end position="252"/>
    </location>
</feature>
<accession>A0A382BMB9</accession>
<proteinExistence type="predicted"/>
<feature type="transmembrane region" description="Helical" evidence="5">
    <location>
        <begin position="187"/>
        <end position="207"/>
    </location>
</feature>
<sequence>MFKLNHIKNDFYGGITTAVVALPLALAFGVTSGIGAIAGLWGAIILGFFAALFGGTKSQISGPTSPMTIVMSGIVLTYHNELDLIFTIVVLTGLIQILFGILRIGKHIHFVPSPVISGFVTGIGCIIIIIQFGPMIGHQLHGKIFDILQNLMIINNINNDSLIIGMIGLFILLIYPKRFNKIIPSPLICLLIGVLLSYYIFTNAITLKEIPVGLPELISFKMTLSKAPFMFFSAFTLALLGSIDSLITSLVADKATNTKHNSNKELIGQGIGNTISGLFGALPGAGATMRTMVNIKSGGKTNLSGMIHALLLLGVVLGLAPLFEIIPNSILAGILIKIGWDIIDWDYIKNFKNEKVTDYCLMLFVLFLTVFIDLIIAVFSGIVLYWIVNLINRKFK</sequence>
<name>A0A382BMB9_9ZZZZ</name>
<feature type="transmembrane region" description="Helical" evidence="5">
    <location>
        <begin position="157"/>
        <end position="175"/>
    </location>
</feature>
<feature type="transmembrane region" description="Helical" evidence="5">
    <location>
        <begin position="60"/>
        <end position="78"/>
    </location>
</feature>
<dbReference type="GO" id="GO:0055085">
    <property type="term" value="P:transmembrane transport"/>
    <property type="evidence" value="ECO:0007669"/>
    <property type="project" value="InterPro"/>
</dbReference>
<feature type="transmembrane region" description="Helical" evidence="5">
    <location>
        <begin position="360"/>
        <end position="388"/>
    </location>
</feature>
<feature type="domain" description="SLC26A/SulP transporter" evidence="6">
    <location>
        <begin position="8"/>
        <end position="363"/>
    </location>
</feature>
<evidence type="ECO:0000313" key="7">
    <source>
        <dbReference type="EMBL" id="SVB14452.1"/>
    </source>
</evidence>
<evidence type="ECO:0000256" key="3">
    <source>
        <dbReference type="ARBA" id="ARBA00022989"/>
    </source>
</evidence>
<feature type="transmembrane region" description="Helical" evidence="5">
    <location>
        <begin position="84"/>
        <end position="104"/>
    </location>
</feature>
<comment type="subcellular location">
    <subcellularLocation>
        <location evidence="1">Membrane</location>
        <topology evidence="1">Multi-pass membrane protein</topology>
    </subcellularLocation>
</comment>
<feature type="transmembrane region" description="Helical" evidence="5">
    <location>
        <begin position="116"/>
        <end position="137"/>
    </location>
</feature>
<keyword evidence="4 5" id="KW-0472">Membrane</keyword>
<gene>
    <name evidence="7" type="ORF">METZ01_LOCUS167306</name>
</gene>
<reference evidence="7" key="1">
    <citation type="submission" date="2018-05" db="EMBL/GenBank/DDBJ databases">
        <authorList>
            <person name="Lanie J.A."/>
            <person name="Ng W.-L."/>
            <person name="Kazmierczak K.M."/>
            <person name="Andrzejewski T.M."/>
            <person name="Davidsen T.M."/>
            <person name="Wayne K.J."/>
            <person name="Tettelin H."/>
            <person name="Glass J.I."/>
            <person name="Rusch D."/>
            <person name="Podicherti R."/>
            <person name="Tsui H.-C.T."/>
            <person name="Winkler M.E."/>
        </authorList>
    </citation>
    <scope>NUCLEOTIDE SEQUENCE</scope>
</reference>
<protein>
    <recommendedName>
        <fullName evidence="6">SLC26A/SulP transporter domain-containing protein</fullName>
    </recommendedName>
</protein>
<dbReference type="InterPro" id="IPR011547">
    <property type="entry name" value="SLC26A/SulP_dom"/>
</dbReference>
<evidence type="ECO:0000259" key="6">
    <source>
        <dbReference type="Pfam" id="PF00916"/>
    </source>
</evidence>
<evidence type="ECO:0000256" key="2">
    <source>
        <dbReference type="ARBA" id="ARBA00022692"/>
    </source>
</evidence>
<dbReference type="PANTHER" id="PTHR11814">
    <property type="entry name" value="SULFATE TRANSPORTER"/>
    <property type="match status" value="1"/>
</dbReference>
<dbReference type="GO" id="GO:0016020">
    <property type="term" value="C:membrane"/>
    <property type="evidence" value="ECO:0007669"/>
    <property type="project" value="UniProtKB-SubCell"/>
</dbReference>